<evidence type="ECO:0000259" key="1">
    <source>
        <dbReference type="Pfam" id="PF13679"/>
    </source>
</evidence>
<dbReference type="Pfam" id="PF13679">
    <property type="entry name" value="Methyltransf_32"/>
    <property type="match status" value="1"/>
</dbReference>
<dbReference type="InterPro" id="IPR025714">
    <property type="entry name" value="Methyltranfer_dom"/>
</dbReference>
<dbReference type="SUPFAM" id="SSF53335">
    <property type="entry name" value="S-adenosyl-L-methionine-dependent methyltransferases"/>
    <property type="match status" value="1"/>
</dbReference>
<protein>
    <submittedName>
        <fullName evidence="2">Methyltransferase</fullName>
    </submittedName>
</protein>
<accession>A0ABX7R5S2</accession>
<dbReference type="RefSeq" id="WP_207381512.1">
    <property type="nucleotide sequence ID" value="NZ_CP071502.1"/>
</dbReference>
<dbReference type="Proteomes" id="UP000663207">
    <property type="component" value="Chromosome"/>
</dbReference>
<gene>
    <name evidence="2" type="ORF">JYB85_06320</name>
</gene>
<dbReference type="GO" id="GO:0008168">
    <property type="term" value="F:methyltransferase activity"/>
    <property type="evidence" value="ECO:0007669"/>
    <property type="project" value="UniProtKB-KW"/>
</dbReference>
<dbReference type="InterPro" id="IPR029063">
    <property type="entry name" value="SAM-dependent_MTases_sf"/>
</dbReference>
<name>A0ABX7R5S2_9GAMM</name>
<dbReference type="GO" id="GO:0032259">
    <property type="term" value="P:methylation"/>
    <property type="evidence" value="ECO:0007669"/>
    <property type="project" value="UniProtKB-KW"/>
</dbReference>
<feature type="domain" description="Methyltransferase" evidence="1">
    <location>
        <begin position="150"/>
        <end position="273"/>
    </location>
</feature>
<dbReference type="PANTHER" id="PTHR13369">
    <property type="match status" value="1"/>
</dbReference>
<evidence type="ECO:0000313" key="3">
    <source>
        <dbReference type="Proteomes" id="UP000663207"/>
    </source>
</evidence>
<evidence type="ECO:0000313" key="2">
    <source>
        <dbReference type="EMBL" id="QSX38430.1"/>
    </source>
</evidence>
<keyword evidence="2" id="KW-0489">Methyltransferase</keyword>
<proteinExistence type="predicted"/>
<reference evidence="2 3" key="1">
    <citation type="submission" date="2021-03" db="EMBL/GenBank/DDBJ databases">
        <title>Novel species identification of genus Shewanella.</title>
        <authorList>
            <person name="Liu G."/>
            <person name="Zhang Q."/>
        </authorList>
    </citation>
    <scope>NUCLEOTIDE SEQUENCE [LARGE SCALE GENOMIC DNA]</scope>
    <source>
        <strain evidence="2 3">FJAT-52962</strain>
    </source>
</reference>
<keyword evidence="3" id="KW-1185">Reference proteome</keyword>
<sequence length="444" mass="50406">MNYQPQEGSHLECELVEVRGTLSRLAALLTEAAPLWTPRSFEWRELPWRAQFPHLAEMLWRLDDEELEALDADQQQLLESLWPSLAQDLETKALESQGIPVVTDASRLLSNIPVWDKALFNWRLTPYPEMKGELLPRQQEVHLAAGIKGRKWQQISRFASLVAMEPCELPLLEWCAGKGHLGRLLTAATGREVLSLEWQAQLCVAGEEEAKRRGLKQHFVCADAFAASEDVLQSHQHGVALHACGELHLNLMRRAARAGTQRLSISPCCYHLIPSGDLEPISQSAKALNFRLDRHGLQLPLNHSVIANAKARADRMQEVSWRLGFDSLQRQLRGTDEYLPLPSVRQSQLSGSFEAFCRWGAEVKGLELPDELPLEPFRLEGQQRRRLTARIDVAAHLFRPVIERFLLLDRVAFLLESDYRVRLGAFCEQQVTPRNALIQAVRRG</sequence>
<organism evidence="2 3">
    <name type="scientific">Shewanella sedimentimangrovi</name>
    <dbReference type="NCBI Taxonomy" id="2814293"/>
    <lineage>
        <taxon>Bacteria</taxon>
        <taxon>Pseudomonadati</taxon>
        <taxon>Pseudomonadota</taxon>
        <taxon>Gammaproteobacteria</taxon>
        <taxon>Alteromonadales</taxon>
        <taxon>Shewanellaceae</taxon>
        <taxon>Shewanella</taxon>
    </lineage>
</organism>
<dbReference type="EMBL" id="CP071502">
    <property type="protein sequence ID" value="QSX38430.1"/>
    <property type="molecule type" value="Genomic_DNA"/>
</dbReference>
<keyword evidence="2" id="KW-0808">Transferase</keyword>
<dbReference type="PANTHER" id="PTHR13369:SF0">
    <property type="entry name" value="GLUTATHIONE S-TRANSFERASE C-TERMINAL DOMAIN-CONTAINING PROTEIN"/>
    <property type="match status" value="1"/>
</dbReference>